<sequence>MGPSSLRCSSNKHMILDLFLLLPHEEGPVISGRPIYKVADAPNTNLLVAILSEWSYFYVGIQFKRRARVVRIYLYAYRYFVSVASASNVIIPALE</sequence>
<evidence type="ECO:0000313" key="3">
    <source>
        <dbReference type="Proteomes" id="UP000242180"/>
    </source>
</evidence>
<keyword evidence="1" id="KW-1133">Transmembrane helix</keyword>
<feature type="transmembrane region" description="Helical" evidence="1">
    <location>
        <begin position="72"/>
        <end position="94"/>
    </location>
</feature>
<gene>
    <name evidence="2" type="ORF">BCR43DRAFT_498367</name>
</gene>
<accession>A0A1X2H0S7</accession>
<keyword evidence="1" id="KW-0812">Transmembrane</keyword>
<keyword evidence="3" id="KW-1185">Reference proteome</keyword>
<keyword evidence="1" id="KW-0472">Membrane</keyword>
<comment type="caution">
    <text evidence="2">The sequence shown here is derived from an EMBL/GenBank/DDBJ whole genome shotgun (WGS) entry which is preliminary data.</text>
</comment>
<protein>
    <submittedName>
        <fullName evidence="2">Uncharacterized protein</fullName>
    </submittedName>
</protein>
<organism evidence="2 3">
    <name type="scientific">Syncephalastrum racemosum</name>
    <name type="common">Filamentous fungus</name>
    <dbReference type="NCBI Taxonomy" id="13706"/>
    <lineage>
        <taxon>Eukaryota</taxon>
        <taxon>Fungi</taxon>
        <taxon>Fungi incertae sedis</taxon>
        <taxon>Mucoromycota</taxon>
        <taxon>Mucoromycotina</taxon>
        <taxon>Mucoromycetes</taxon>
        <taxon>Mucorales</taxon>
        <taxon>Syncephalastraceae</taxon>
        <taxon>Syncephalastrum</taxon>
    </lineage>
</organism>
<dbReference type="AlphaFoldDB" id="A0A1X2H0S7"/>
<evidence type="ECO:0000256" key="1">
    <source>
        <dbReference type="SAM" id="Phobius"/>
    </source>
</evidence>
<dbReference type="Proteomes" id="UP000242180">
    <property type="component" value="Unassembled WGS sequence"/>
</dbReference>
<evidence type="ECO:0000313" key="2">
    <source>
        <dbReference type="EMBL" id="ORY91018.1"/>
    </source>
</evidence>
<dbReference type="InParanoid" id="A0A1X2H0S7"/>
<dbReference type="EMBL" id="MCGN01000011">
    <property type="protein sequence ID" value="ORY91018.1"/>
    <property type="molecule type" value="Genomic_DNA"/>
</dbReference>
<proteinExistence type="predicted"/>
<name>A0A1X2H0S7_SYNRA</name>
<reference evidence="2 3" key="1">
    <citation type="submission" date="2016-07" db="EMBL/GenBank/DDBJ databases">
        <title>Pervasive Adenine N6-methylation of Active Genes in Fungi.</title>
        <authorList>
            <consortium name="DOE Joint Genome Institute"/>
            <person name="Mondo S.J."/>
            <person name="Dannebaum R.O."/>
            <person name="Kuo R.C."/>
            <person name="Labutti K."/>
            <person name="Haridas S."/>
            <person name="Kuo A."/>
            <person name="Salamov A."/>
            <person name="Ahrendt S.R."/>
            <person name="Lipzen A."/>
            <person name="Sullivan W."/>
            <person name="Andreopoulos W.B."/>
            <person name="Clum A."/>
            <person name="Lindquist E."/>
            <person name="Daum C."/>
            <person name="Ramamoorthy G.K."/>
            <person name="Gryganskyi A."/>
            <person name="Culley D."/>
            <person name="Magnuson J.K."/>
            <person name="James T.Y."/>
            <person name="O'Malley M.A."/>
            <person name="Stajich J.E."/>
            <person name="Spatafora J.W."/>
            <person name="Visel A."/>
            <person name="Grigoriev I.V."/>
        </authorList>
    </citation>
    <scope>NUCLEOTIDE SEQUENCE [LARGE SCALE GENOMIC DNA]</scope>
    <source>
        <strain evidence="2 3">NRRL 2496</strain>
    </source>
</reference>